<feature type="binding site" evidence="2">
    <location>
        <position position="84"/>
    </location>
    <ligand>
        <name>substrate</name>
    </ligand>
</feature>
<dbReference type="PANTHER" id="PTHR10291">
    <property type="entry name" value="DEHYDRODOLICHYL DIPHOSPHATE SYNTHASE FAMILY MEMBER"/>
    <property type="match status" value="1"/>
</dbReference>
<feature type="binding site" evidence="2">
    <location>
        <begin position="211"/>
        <end position="213"/>
    </location>
    <ligand>
        <name>substrate</name>
    </ligand>
</feature>
<evidence type="ECO:0000256" key="1">
    <source>
        <dbReference type="ARBA" id="ARBA00022679"/>
    </source>
</evidence>
<feature type="binding site" evidence="2">
    <location>
        <position position="224"/>
    </location>
    <ligand>
        <name>Mg(2+)</name>
        <dbReference type="ChEBI" id="CHEBI:18420"/>
    </ligand>
</feature>
<evidence type="ECO:0000313" key="5">
    <source>
        <dbReference type="Proteomes" id="UP000017840"/>
    </source>
</evidence>
<reference evidence="4 5" key="1">
    <citation type="journal article" date="2013" name="Genome Announc.">
        <title>Draft Genome Sequence of 'Candidatus Halobonum tyrrellensis' Strain G22, Isolated from the Hypersaline Waters of Lake Tyrrell, Australia.</title>
        <authorList>
            <person name="Ugalde J.A."/>
            <person name="Narasingarao P."/>
            <person name="Kuo S."/>
            <person name="Podell S."/>
            <person name="Allen E.E."/>
        </authorList>
    </citation>
    <scope>NUCLEOTIDE SEQUENCE [LARGE SCALE GENOMIC DNA]</scope>
    <source>
        <strain evidence="4 5">G22</strain>
    </source>
</reference>
<dbReference type="InterPro" id="IPR001441">
    <property type="entry name" value="UPP_synth-like"/>
</dbReference>
<dbReference type="InterPro" id="IPR036424">
    <property type="entry name" value="UPP_synth-like_sf"/>
</dbReference>
<feature type="region of interest" description="Disordered" evidence="3">
    <location>
        <begin position="292"/>
        <end position="333"/>
    </location>
</feature>
<comment type="subunit">
    <text evidence="2">Homodimer.</text>
</comment>
<evidence type="ECO:0000313" key="4">
    <source>
        <dbReference type="EMBL" id="ESP88440.1"/>
    </source>
</evidence>
<feature type="binding site" evidence="2">
    <location>
        <position position="205"/>
    </location>
    <ligand>
        <name>substrate</name>
    </ligand>
</feature>
<evidence type="ECO:0000256" key="2">
    <source>
        <dbReference type="HAMAP-Rule" id="MF_01139"/>
    </source>
</evidence>
<protein>
    <recommendedName>
        <fullName evidence="2">Tritrans,polycis-undecaprenyl-diphosphate synthase (geranylgeranyl-diphosphate specific)</fullName>
        <ecNumber evidence="2">2.5.1.89</ecNumber>
    </recommendedName>
    <alternativeName>
        <fullName evidence="2">Undecaprenyl diphosphate synthase</fullName>
        <shortName evidence="2">UDS</shortName>
    </alternativeName>
    <alternativeName>
        <fullName evidence="2">Undecaprenyl pyrophosphate synthase</fullName>
        <shortName evidence="2">UPP synthase</shortName>
    </alternativeName>
</protein>
<dbReference type="Gene3D" id="3.40.1180.10">
    <property type="entry name" value="Decaprenyl diphosphate synthase-like"/>
    <property type="match status" value="1"/>
</dbReference>
<dbReference type="EC" id="2.5.1.89" evidence="2"/>
<keyword evidence="2" id="KW-0460">Magnesium</keyword>
<dbReference type="Proteomes" id="UP000017840">
    <property type="component" value="Unassembled WGS sequence"/>
</dbReference>
<keyword evidence="2" id="KW-0479">Metal-binding</keyword>
<dbReference type="HAMAP" id="MF_01139">
    <property type="entry name" value="ISPT"/>
    <property type="match status" value="1"/>
</dbReference>
<feature type="compositionally biased region" description="Basic and acidic residues" evidence="3">
    <location>
        <begin position="307"/>
        <end position="333"/>
    </location>
</feature>
<comment type="caution">
    <text evidence="4">The sequence shown here is derived from an EMBL/GenBank/DDBJ whole genome shotgun (WGS) entry which is preliminary data.</text>
</comment>
<keyword evidence="5" id="KW-1185">Reference proteome</keyword>
<dbReference type="InterPro" id="IPR018520">
    <property type="entry name" value="UPP_synth-like_CS"/>
</dbReference>
<gene>
    <name evidence="2" type="primary">uppS</name>
    <name evidence="4" type="ORF">K933_08272</name>
</gene>
<dbReference type="AlphaFoldDB" id="V4HCL8"/>
<feature type="binding site" evidence="2">
    <location>
        <begin position="80"/>
        <end position="82"/>
    </location>
    <ligand>
        <name>substrate</name>
    </ligand>
</feature>
<dbReference type="GO" id="GO:0016094">
    <property type="term" value="P:polyprenol biosynthetic process"/>
    <property type="evidence" value="ECO:0007669"/>
    <property type="project" value="TreeGrafter"/>
</dbReference>
<dbReference type="Pfam" id="PF01255">
    <property type="entry name" value="Prenyltransf"/>
    <property type="match status" value="1"/>
</dbReference>
<feature type="binding site" evidence="2">
    <location>
        <position position="86"/>
    </location>
    <ligand>
        <name>substrate</name>
    </ligand>
</feature>
<feature type="binding site" evidence="2">
    <location>
        <begin position="36"/>
        <end position="39"/>
    </location>
    <ligand>
        <name>substrate</name>
    </ligand>
</feature>
<comment type="catalytic activity">
    <reaction evidence="2">
        <text>geranylgeranyl diphosphate + 7 isopentenyl diphosphate = tri-trans,hepta-cis-undecaprenyl diphosphate + 7 diphosphate</text>
        <dbReference type="Rhea" id="RHEA:27622"/>
        <dbReference type="ChEBI" id="CHEBI:33019"/>
        <dbReference type="ChEBI" id="CHEBI:57533"/>
        <dbReference type="ChEBI" id="CHEBI:60388"/>
        <dbReference type="ChEBI" id="CHEBI:128769"/>
        <dbReference type="EC" id="2.5.1.89"/>
    </reaction>
</comment>
<comment type="caution">
    <text evidence="2">Lacks conserved residue(s) required for the propagation of feature annotation.</text>
</comment>
<dbReference type="SUPFAM" id="SSF64005">
    <property type="entry name" value="Undecaprenyl diphosphate synthase"/>
    <property type="match status" value="1"/>
</dbReference>
<dbReference type="RefSeq" id="WP_023394239.1">
    <property type="nucleotide sequence ID" value="NZ_ASGZ01000028.1"/>
</dbReference>
<dbReference type="PANTHER" id="PTHR10291:SF43">
    <property type="entry name" value="DEHYDRODOLICHYL DIPHOSPHATE SYNTHASE COMPLEX SUBUNIT DHDDS"/>
    <property type="match status" value="1"/>
</dbReference>
<comment type="similarity">
    <text evidence="2">Belongs to the UPP synthase family.</text>
</comment>
<feature type="binding site" evidence="2">
    <location>
        <position position="35"/>
    </location>
    <ligand>
        <name>Mg(2+)</name>
        <dbReference type="ChEBI" id="CHEBI:18420"/>
    </ligand>
</feature>
<dbReference type="CDD" id="cd00475">
    <property type="entry name" value="Cis_IPPS"/>
    <property type="match status" value="1"/>
</dbReference>
<dbReference type="NCBIfam" id="TIGR00055">
    <property type="entry name" value="uppS"/>
    <property type="match status" value="1"/>
</dbReference>
<keyword evidence="1 2" id="KW-0808">Transferase</keyword>
<dbReference type="PROSITE" id="PS01066">
    <property type="entry name" value="UPP_SYNTHASE"/>
    <property type="match status" value="1"/>
</dbReference>
<dbReference type="EMBL" id="ASGZ01000028">
    <property type="protein sequence ID" value="ESP88440.1"/>
    <property type="molecule type" value="Genomic_DNA"/>
</dbReference>
<evidence type="ECO:0000256" key="3">
    <source>
        <dbReference type="SAM" id="MobiDB-lite"/>
    </source>
</evidence>
<feature type="binding site" evidence="2">
    <location>
        <position position="52"/>
    </location>
    <ligand>
        <name>substrate</name>
    </ligand>
</feature>
<feature type="active site" description="Proton acceptor" evidence="2">
    <location>
        <position position="83"/>
    </location>
</feature>
<comment type="cofactor">
    <cofactor evidence="2">
        <name>Mg(2+)</name>
        <dbReference type="ChEBI" id="CHEBI:18420"/>
    </cofactor>
    <text evidence="2">Binds 2 magnesium ions per subunit.</text>
</comment>
<dbReference type="GO" id="GO:0045547">
    <property type="term" value="F:ditrans,polycis-polyprenyl diphosphate synthase [(2E,6E)-farnesyl diphosphate specific] activity"/>
    <property type="evidence" value="ECO:0007669"/>
    <property type="project" value="TreeGrafter"/>
</dbReference>
<organism evidence="4 5">
    <name type="scientific">Candidatus Halobonum tyrrellensis G22</name>
    <dbReference type="NCBI Taxonomy" id="1324957"/>
    <lineage>
        <taxon>Archaea</taxon>
        <taxon>Methanobacteriati</taxon>
        <taxon>Methanobacteriota</taxon>
        <taxon>Stenosarchaea group</taxon>
        <taxon>Halobacteria</taxon>
        <taxon>Halobacteriales</taxon>
        <taxon>Haloferacaceae</taxon>
        <taxon>Candidatus Halobonum</taxon>
    </lineage>
</organism>
<dbReference type="eggNOG" id="arCOG01532">
    <property type="taxonomic scope" value="Archaea"/>
</dbReference>
<dbReference type="PATRIC" id="fig|1324957.4.peg.1679"/>
<dbReference type="GO" id="GO:0000287">
    <property type="term" value="F:magnesium ion binding"/>
    <property type="evidence" value="ECO:0007669"/>
    <property type="project" value="UniProtKB-UniRule"/>
</dbReference>
<accession>V4HCL8</accession>
<comment type="function">
    <text evidence="2">Catalyzes the sequential condensation of isopentenyl diphosphate (IPP) with geranylgeranyl diphosphate (GGPP) to yield (2Z,6Z,10Z,14Z,18Z,22Z,26Z,30E,34E,38E)-undecaprenyl diphosphate (tritrans,heptacis-UPP). It is probably the precursor of glycosyl carrier lipids.</text>
</comment>
<feature type="active site" evidence="2">
    <location>
        <position position="35"/>
    </location>
</feature>
<dbReference type="STRING" id="1324957.K933_08272"/>
<name>V4HCL8_9EURY</name>
<sequence length="333" mass="36988">MSFRSRAAGAVESAYERLLRREVDGAPTHVAIIQDGNRRYARSNGDDASDGHRAGADTTERVLDWCSEMGVEELTLYAFSTENFERPPEELEPLFDLLESKLLEFADADRVHDREVGIRAIGDVDLLPDRVREAVTYAEGRTAGYDEFTLNIALAYGGRNELLGAVRSVASDVADGRLAADEVGVAEVESRLHRGTVRDVDLIIRTGGDERTSNFLPWHANGNEAAAFFCTPYWPEFSKVDFLRAIRTYEAREESWRRARTKRAASLVRALAEVELADARAVAGRLRGTLGSDTGEVEEVLSNLPDGSERSEGSERAERPDRPERREPVESTN</sequence>
<dbReference type="OrthoDB" id="8293at2157"/>
<proteinExistence type="inferred from homology"/>